<protein>
    <recommendedName>
        <fullName evidence="3">DnaJ domain-containing protein</fullName>
    </recommendedName>
</protein>
<evidence type="ECO:0000313" key="1">
    <source>
        <dbReference type="EMBL" id="GAA4950915.1"/>
    </source>
</evidence>
<proteinExistence type="predicted"/>
<name>A0ABP9GRC1_9ACTN</name>
<dbReference type="Proteomes" id="UP001500466">
    <property type="component" value="Unassembled WGS sequence"/>
</dbReference>
<dbReference type="EMBL" id="BAABHS010000003">
    <property type="protein sequence ID" value="GAA4950915.1"/>
    <property type="molecule type" value="Genomic_DNA"/>
</dbReference>
<dbReference type="SUPFAM" id="SSF46565">
    <property type="entry name" value="Chaperone J-domain"/>
    <property type="match status" value="1"/>
</dbReference>
<organism evidence="1 2">
    <name type="scientific">Yinghuangia aomiensis</name>
    <dbReference type="NCBI Taxonomy" id="676205"/>
    <lineage>
        <taxon>Bacteria</taxon>
        <taxon>Bacillati</taxon>
        <taxon>Actinomycetota</taxon>
        <taxon>Actinomycetes</taxon>
        <taxon>Kitasatosporales</taxon>
        <taxon>Streptomycetaceae</taxon>
        <taxon>Yinghuangia</taxon>
    </lineage>
</organism>
<comment type="caution">
    <text evidence="1">The sequence shown here is derived from an EMBL/GenBank/DDBJ whole genome shotgun (WGS) entry which is preliminary data.</text>
</comment>
<dbReference type="InterPro" id="IPR036869">
    <property type="entry name" value="J_dom_sf"/>
</dbReference>
<keyword evidence="2" id="KW-1185">Reference proteome</keyword>
<dbReference type="RefSeq" id="WP_345673989.1">
    <property type="nucleotide sequence ID" value="NZ_BAABHS010000003.1"/>
</dbReference>
<dbReference type="CDD" id="cd06257">
    <property type="entry name" value="DnaJ"/>
    <property type="match status" value="1"/>
</dbReference>
<reference evidence="2" key="1">
    <citation type="journal article" date="2019" name="Int. J. Syst. Evol. Microbiol.">
        <title>The Global Catalogue of Microorganisms (GCM) 10K type strain sequencing project: providing services to taxonomists for standard genome sequencing and annotation.</title>
        <authorList>
            <consortium name="The Broad Institute Genomics Platform"/>
            <consortium name="The Broad Institute Genome Sequencing Center for Infectious Disease"/>
            <person name="Wu L."/>
            <person name="Ma J."/>
        </authorList>
    </citation>
    <scope>NUCLEOTIDE SEQUENCE [LARGE SCALE GENOMIC DNA]</scope>
    <source>
        <strain evidence="2">JCM 17986</strain>
    </source>
</reference>
<gene>
    <name evidence="1" type="ORF">GCM10023205_09610</name>
</gene>
<accession>A0ABP9GRC1</accession>
<evidence type="ECO:0008006" key="3">
    <source>
        <dbReference type="Google" id="ProtNLM"/>
    </source>
</evidence>
<evidence type="ECO:0000313" key="2">
    <source>
        <dbReference type="Proteomes" id="UP001500466"/>
    </source>
</evidence>
<sequence length="261" mass="28551">MEADYAPVTWTDPHVTELEQEVAGVEAGLLDAEVDVATLRVELDNLAFAHHRRLGPLYERLDELDALYAEAVAAQSGKADDIRRALEARAAVDPMPDLDELMDAFGAEQAQTVAPPEERRVKPSEEARRLYRELARRAHPDLAQDDAEKERRGDFIARVNAAYAAGDIAGLMALDEEWASGAPGAAQPTGPDRAAFLRTRLALLTARQEQLAAERETLLASPMGQLLALAPDDPDGLLEYLAEQLLARIEEREGELARLVG</sequence>
<dbReference type="InterPro" id="IPR001623">
    <property type="entry name" value="DnaJ_domain"/>
</dbReference>